<proteinExistence type="predicted"/>
<feature type="chain" id="PRO_5046321130" evidence="2">
    <location>
        <begin position="28"/>
        <end position="526"/>
    </location>
</feature>
<evidence type="ECO:0000313" key="5">
    <source>
        <dbReference type="Proteomes" id="UP001596113"/>
    </source>
</evidence>
<keyword evidence="2" id="KW-0732">Signal</keyword>
<feature type="domain" description="DUF3502" evidence="3">
    <location>
        <begin position="458"/>
        <end position="524"/>
    </location>
</feature>
<dbReference type="Gene3D" id="3.40.190.10">
    <property type="entry name" value="Periplasmic binding protein-like II"/>
    <property type="match status" value="2"/>
</dbReference>
<gene>
    <name evidence="4" type="ORF">ACFPOF_15115</name>
</gene>
<accession>A0ABW0HV87</accession>
<keyword evidence="5" id="KW-1185">Reference proteome</keyword>
<dbReference type="SUPFAM" id="SSF53850">
    <property type="entry name" value="Periplasmic binding protein-like II"/>
    <property type="match status" value="1"/>
</dbReference>
<dbReference type="RefSeq" id="WP_378134021.1">
    <property type="nucleotide sequence ID" value="NZ_JBHSMI010000025.1"/>
</dbReference>
<dbReference type="PROSITE" id="PS51257">
    <property type="entry name" value="PROKAR_LIPOPROTEIN"/>
    <property type="match status" value="1"/>
</dbReference>
<dbReference type="Proteomes" id="UP001596113">
    <property type="component" value="Unassembled WGS sequence"/>
</dbReference>
<sequence length="526" mass="57689">MLRNTRFSKTGMMATSLVMSLSLVLGACGNKNNESSGSPNASPSSSASANASSSPSGSGDAAKDLPEAKLTWYFPGNFPQPEQNKVFDEVNKIVKQKINATIDFKPIAFGDYDQKMKVVIASGENYDIAFTSNWINNYTQNVAKGAFIPLDDLLAQYAPKSYAAIPANFWDATRVNGKIYGYINYQISARTPEVSTSKALADKYGFDISSIGGKISADTMNLLEPYIQAVKKDHPEKAFITALSNIQEMFNFETISGINIPGAVYYNDDSLKVVNQFETDEFKKFAAVMRDWNAKGYMNSKERISKKQDDWADAKAGKWILNIGGAYKPGGDVLASSLGGETYVSAPASTPHLTTNGIIATMQAISRSSKNPERAMMLLELLNTDVELYNLLNFGIKDDHYAMNADGLMVAGPNQQAYNPQVPWMFASNFLAYVQEGMPKTVWEDTIKLNESAAPSKLLGFSFDAEPVKAEIGKTSAVFDEYYRGIELGVTSAEKYDEFVKKMKTAGADKIIAEMQKQIDAWKASK</sequence>
<dbReference type="EMBL" id="JBHSMI010000025">
    <property type="protein sequence ID" value="MFC5404072.1"/>
    <property type="molecule type" value="Genomic_DNA"/>
</dbReference>
<evidence type="ECO:0000313" key="4">
    <source>
        <dbReference type="EMBL" id="MFC5404072.1"/>
    </source>
</evidence>
<feature type="compositionally biased region" description="Low complexity" evidence="1">
    <location>
        <begin position="35"/>
        <end position="59"/>
    </location>
</feature>
<dbReference type="InterPro" id="IPR022627">
    <property type="entry name" value="DUF3502"/>
</dbReference>
<dbReference type="Pfam" id="PF12010">
    <property type="entry name" value="DUF3502"/>
    <property type="match status" value="1"/>
</dbReference>
<organism evidence="4 5">
    <name type="scientific">Cohnella soli</name>
    <dbReference type="NCBI Taxonomy" id="425005"/>
    <lineage>
        <taxon>Bacteria</taxon>
        <taxon>Bacillati</taxon>
        <taxon>Bacillota</taxon>
        <taxon>Bacilli</taxon>
        <taxon>Bacillales</taxon>
        <taxon>Paenibacillaceae</taxon>
        <taxon>Cohnella</taxon>
    </lineage>
</organism>
<evidence type="ECO:0000256" key="1">
    <source>
        <dbReference type="SAM" id="MobiDB-lite"/>
    </source>
</evidence>
<feature type="signal peptide" evidence="2">
    <location>
        <begin position="1"/>
        <end position="27"/>
    </location>
</feature>
<evidence type="ECO:0000259" key="3">
    <source>
        <dbReference type="Pfam" id="PF12010"/>
    </source>
</evidence>
<reference evidence="5" key="1">
    <citation type="journal article" date="2019" name="Int. J. Syst. Evol. Microbiol.">
        <title>The Global Catalogue of Microorganisms (GCM) 10K type strain sequencing project: providing services to taxonomists for standard genome sequencing and annotation.</title>
        <authorList>
            <consortium name="The Broad Institute Genomics Platform"/>
            <consortium name="The Broad Institute Genome Sequencing Center for Infectious Disease"/>
            <person name="Wu L."/>
            <person name="Ma J."/>
        </authorList>
    </citation>
    <scope>NUCLEOTIDE SEQUENCE [LARGE SCALE GENOMIC DNA]</scope>
    <source>
        <strain evidence="5">CGMCC 1.18575</strain>
    </source>
</reference>
<feature type="region of interest" description="Disordered" evidence="1">
    <location>
        <begin position="32"/>
        <end position="62"/>
    </location>
</feature>
<protein>
    <submittedName>
        <fullName evidence="4">ABC transporter substrate-binding protein</fullName>
    </submittedName>
</protein>
<evidence type="ECO:0000256" key="2">
    <source>
        <dbReference type="SAM" id="SignalP"/>
    </source>
</evidence>
<name>A0ABW0HV87_9BACL</name>
<comment type="caution">
    <text evidence="4">The sequence shown here is derived from an EMBL/GenBank/DDBJ whole genome shotgun (WGS) entry which is preliminary data.</text>
</comment>